<protein>
    <submittedName>
        <fullName evidence="2">Uncharacterized protein</fullName>
    </submittedName>
</protein>
<dbReference type="OrthoDB" id="161814at2759"/>
<accession>A0A0C9M4S3</accession>
<sequence>MEDHSGHDMPMPATCKMNASIPRIHLDDVDGRLTFKIDAVQLATAGYEWIRAYSKTIEGRWKEAEILLERNGQIGHDDDEEEQEHGVGQQRSLVHAYQQHTR</sequence>
<name>A0A0C9M4S3_9FUNG</name>
<reference evidence="2" key="1">
    <citation type="submission" date="2014-09" db="EMBL/GenBank/DDBJ databases">
        <title>Draft genome sequence of an oleaginous Mucoromycotina fungus Mucor ambiguus NBRC6742.</title>
        <authorList>
            <person name="Takeda I."/>
            <person name="Yamane N."/>
            <person name="Morita T."/>
            <person name="Tamano K."/>
            <person name="Machida M."/>
            <person name="Baker S."/>
            <person name="Koike H."/>
        </authorList>
    </citation>
    <scope>NUCLEOTIDE SEQUENCE</scope>
    <source>
        <strain evidence="2">NBRC 6742</strain>
    </source>
</reference>
<proteinExistence type="predicted"/>
<evidence type="ECO:0000256" key="1">
    <source>
        <dbReference type="SAM" id="MobiDB-lite"/>
    </source>
</evidence>
<dbReference type="Proteomes" id="UP000053815">
    <property type="component" value="Unassembled WGS sequence"/>
</dbReference>
<dbReference type="EMBL" id="DF836295">
    <property type="protein sequence ID" value="GAN01324.1"/>
    <property type="molecule type" value="Genomic_DNA"/>
</dbReference>
<gene>
    <name evidence="2" type="ORF">MAM1_0006c00757</name>
</gene>
<organism evidence="2">
    <name type="scientific">Mucor ambiguus</name>
    <dbReference type="NCBI Taxonomy" id="91626"/>
    <lineage>
        <taxon>Eukaryota</taxon>
        <taxon>Fungi</taxon>
        <taxon>Fungi incertae sedis</taxon>
        <taxon>Mucoromycota</taxon>
        <taxon>Mucoromycotina</taxon>
        <taxon>Mucoromycetes</taxon>
        <taxon>Mucorales</taxon>
        <taxon>Mucorineae</taxon>
        <taxon>Mucoraceae</taxon>
        <taxon>Mucor</taxon>
    </lineage>
</organism>
<dbReference type="AlphaFoldDB" id="A0A0C9M4S3"/>
<keyword evidence="3" id="KW-1185">Reference proteome</keyword>
<feature type="region of interest" description="Disordered" evidence="1">
    <location>
        <begin position="72"/>
        <end position="102"/>
    </location>
</feature>
<evidence type="ECO:0000313" key="2">
    <source>
        <dbReference type="EMBL" id="GAN01324.1"/>
    </source>
</evidence>
<evidence type="ECO:0000313" key="3">
    <source>
        <dbReference type="Proteomes" id="UP000053815"/>
    </source>
</evidence>